<proteinExistence type="predicted"/>
<feature type="chain" id="PRO_5034378799" evidence="1">
    <location>
        <begin position="23"/>
        <end position="136"/>
    </location>
</feature>
<evidence type="ECO:0000313" key="3">
    <source>
        <dbReference type="Proteomes" id="UP000603453"/>
    </source>
</evidence>
<organism evidence="2 3">
    <name type="scientific">Mucor saturninus</name>
    <dbReference type="NCBI Taxonomy" id="64648"/>
    <lineage>
        <taxon>Eukaryota</taxon>
        <taxon>Fungi</taxon>
        <taxon>Fungi incertae sedis</taxon>
        <taxon>Mucoromycota</taxon>
        <taxon>Mucoromycotina</taxon>
        <taxon>Mucoromycetes</taxon>
        <taxon>Mucorales</taxon>
        <taxon>Mucorineae</taxon>
        <taxon>Mucoraceae</taxon>
        <taxon>Mucor</taxon>
    </lineage>
</organism>
<gene>
    <name evidence="2" type="ORF">INT47_011929</name>
</gene>
<feature type="signal peptide" evidence="1">
    <location>
        <begin position="1"/>
        <end position="22"/>
    </location>
</feature>
<keyword evidence="3" id="KW-1185">Reference proteome</keyword>
<protein>
    <submittedName>
        <fullName evidence="2">Uncharacterized protein</fullName>
    </submittedName>
</protein>
<accession>A0A8H7QT30</accession>
<name>A0A8H7QT30_9FUNG</name>
<dbReference type="OrthoDB" id="10325485at2759"/>
<dbReference type="AlphaFoldDB" id="A0A8H7QT30"/>
<keyword evidence="1" id="KW-0732">Signal</keyword>
<dbReference type="EMBL" id="JAEPRD010000117">
    <property type="protein sequence ID" value="KAG2198094.1"/>
    <property type="molecule type" value="Genomic_DNA"/>
</dbReference>
<reference evidence="2" key="1">
    <citation type="submission" date="2020-12" db="EMBL/GenBank/DDBJ databases">
        <title>Metabolic potential, ecology and presence of endohyphal bacteria is reflected in genomic diversity of Mucoromycotina.</title>
        <authorList>
            <person name="Muszewska A."/>
            <person name="Okrasinska A."/>
            <person name="Steczkiewicz K."/>
            <person name="Drgas O."/>
            <person name="Orlowska M."/>
            <person name="Perlinska-Lenart U."/>
            <person name="Aleksandrzak-Piekarczyk T."/>
            <person name="Szatraj K."/>
            <person name="Zielenkiewicz U."/>
            <person name="Pilsyk S."/>
            <person name="Malc E."/>
            <person name="Mieczkowski P."/>
            <person name="Kruszewska J.S."/>
            <person name="Biernat P."/>
            <person name="Pawlowska J."/>
        </authorList>
    </citation>
    <scope>NUCLEOTIDE SEQUENCE</scope>
    <source>
        <strain evidence="2">WA0000017839</strain>
    </source>
</reference>
<comment type="caution">
    <text evidence="2">The sequence shown here is derived from an EMBL/GenBank/DDBJ whole genome shotgun (WGS) entry which is preliminary data.</text>
</comment>
<evidence type="ECO:0000313" key="2">
    <source>
        <dbReference type="EMBL" id="KAG2198094.1"/>
    </source>
</evidence>
<evidence type="ECO:0000256" key="1">
    <source>
        <dbReference type="SAM" id="SignalP"/>
    </source>
</evidence>
<sequence>MKINRVVGFASYVLFKLWTVYANEQQAYFETCRQACNTDLLPKIIDLMNSSTLVDSQYKTLAPYWHTCQYRCYRCFLPDAVIGMNYLKQLFAIREQNKAGSLVEIARIIDKMDWSFRDCYGNWEKANSEGDYDSTF</sequence>
<dbReference type="Proteomes" id="UP000603453">
    <property type="component" value="Unassembled WGS sequence"/>
</dbReference>